<dbReference type="CDD" id="cd23767">
    <property type="entry name" value="IQCD"/>
    <property type="match status" value="1"/>
</dbReference>
<dbReference type="Gene3D" id="1.20.5.190">
    <property type="match status" value="1"/>
</dbReference>
<evidence type="ECO:0008006" key="4">
    <source>
        <dbReference type="Google" id="ProtNLM"/>
    </source>
</evidence>
<dbReference type="InParanoid" id="A0BET4"/>
<dbReference type="SMART" id="SM00698">
    <property type="entry name" value="MORN"/>
    <property type="match status" value="8"/>
</dbReference>
<dbReference type="KEGG" id="ptm:GSPATT00028084001"/>
<dbReference type="Pfam" id="PF00612">
    <property type="entry name" value="IQ"/>
    <property type="match status" value="1"/>
</dbReference>
<dbReference type="InterPro" id="IPR000048">
    <property type="entry name" value="IQ_motif_EF-hand-BS"/>
</dbReference>
<evidence type="ECO:0000256" key="1">
    <source>
        <dbReference type="ARBA" id="ARBA00022737"/>
    </source>
</evidence>
<reference evidence="2 3" key="1">
    <citation type="journal article" date="2006" name="Nature">
        <title>Global trends of whole-genome duplications revealed by the ciliate Paramecium tetraurelia.</title>
        <authorList>
            <consortium name="Genoscope"/>
            <person name="Aury J.-M."/>
            <person name="Jaillon O."/>
            <person name="Duret L."/>
            <person name="Noel B."/>
            <person name="Jubin C."/>
            <person name="Porcel B.M."/>
            <person name="Segurens B."/>
            <person name="Daubin V."/>
            <person name="Anthouard V."/>
            <person name="Aiach N."/>
            <person name="Arnaiz O."/>
            <person name="Billaut A."/>
            <person name="Beisson J."/>
            <person name="Blanc I."/>
            <person name="Bouhouche K."/>
            <person name="Camara F."/>
            <person name="Duharcourt S."/>
            <person name="Guigo R."/>
            <person name="Gogendeau D."/>
            <person name="Katinka M."/>
            <person name="Keller A.-M."/>
            <person name="Kissmehl R."/>
            <person name="Klotz C."/>
            <person name="Koll F."/>
            <person name="Le Moue A."/>
            <person name="Lepere C."/>
            <person name="Malinsky S."/>
            <person name="Nowacki M."/>
            <person name="Nowak J.K."/>
            <person name="Plattner H."/>
            <person name="Poulain J."/>
            <person name="Ruiz F."/>
            <person name="Serrano V."/>
            <person name="Zagulski M."/>
            <person name="Dessen P."/>
            <person name="Betermier M."/>
            <person name="Weissenbach J."/>
            <person name="Scarpelli C."/>
            <person name="Schachter V."/>
            <person name="Sperling L."/>
            <person name="Meyer E."/>
            <person name="Cohen J."/>
            <person name="Wincker P."/>
        </authorList>
    </citation>
    <scope>NUCLEOTIDE SEQUENCE [LARGE SCALE GENOMIC DNA]</scope>
    <source>
        <strain evidence="2 3">Stock d4-2</strain>
    </source>
</reference>
<organism evidence="2 3">
    <name type="scientific">Paramecium tetraurelia</name>
    <dbReference type="NCBI Taxonomy" id="5888"/>
    <lineage>
        <taxon>Eukaryota</taxon>
        <taxon>Sar</taxon>
        <taxon>Alveolata</taxon>
        <taxon>Ciliophora</taxon>
        <taxon>Intramacronucleata</taxon>
        <taxon>Oligohymenophorea</taxon>
        <taxon>Peniculida</taxon>
        <taxon>Parameciidae</taxon>
        <taxon>Paramecium</taxon>
    </lineage>
</organism>
<dbReference type="PROSITE" id="PS50096">
    <property type="entry name" value="IQ"/>
    <property type="match status" value="1"/>
</dbReference>
<dbReference type="HOGENOM" id="CLU_032017_1_0_1"/>
<proteinExistence type="predicted"/>
<dbReference type="SMART" id="SM00015">
    <property type="entry name" value="IQ"/>
    <property type="match status" value="1"/>
</dbReference>
<dbReference type="SUPFAM" id="SSF82185">
    <property type="entry name" value="Histone H3 K4-specific methyltransferase SET7/9 N-terminal domain"/>
    <property type="match status" value="2"/>
</dbReference>
<dbReference type="OrthoDB" id="288925at2759"/>
<dbReference type="EMBL" id="CT867989">
    <property type="protein sequence ID" value="CAK57051.1"/>
    <property type="molecule type" value="Genomic_DNA"/>
</dbReference>
<dbReference type="PANTHER" id="PTHR43215">
    <property type="entry name" value="RADIAL SPOKE HEAD 1 HOMOLOG"/>
    <property type="match status" value="1"/>
</dbReference>
<accession>A0BET4</accession>
<dbReference type="AlphaFoldDB" id="A0BET4"/>
<dbReference type="Proteomes" id="UP000000600">
    <property type="component" value="Unassembled WGS sequence"/>
</dbReference>
<dbReference type="InterPro" id="IPR003409">
    <property type="entry name" value="MORN"/>
</dbReference>
<dbReference type="PANTHER" id="PTHR43215:SF14">
    <property type="entry name" value="RADIAL SPOKE HEAD 1 HOMOLOG"/>
    <property type="match status" value="1"/>
</dbReference>
<dbReference type="STRING" id="5888.A0BET4"/>
<evidence type="ECO:0000313" key="2">
    <source>
        <dbReference type="EMBL" id="CAK57051.1"/>
    </source>
</evidence>
<keyword evidence="1" id="KW-0677">Repeat</keyword>
<keyword evidence="3" id="KW-1185">Reference proteome</keyword>
<sequence>MGNCCNGNQMLDRQNPQIILVTDLQNNSLQVERAAIKIQSYFRGIKVRKDMKSMKNQYHCTNEHAPLTMVAKLSRMPNYLNEKTKKVHEEQGPFPEILEPDLPKLGPYEYNDQTVYYGQYKNGLKHGQGTQIWIDGSIYEGQWQKNSAQGIGRLIHCGGDVYVGEWQNDKANGYGNLYTCGWCKIRRLMDGIETWPDNSIFKGQYSMGKKHGHGEFQWKDGSKYIGDFDSNLIQGYGEYTWFDGRKYIGAWKNNKMDGQGIFTWLDGRRYKGEYKNDKKDGYGEFKWPDGRIYRGQWQNGKQHGIGVYIGESNVEKQGIWEQGKRVRWIHKGESVITD</sequence>
<name>A0BET4_PARTE</name>
<dbReference type="RefSeq" id="XP_001424449.1">
    <property type="nucleotide sequence ID" value="XM_001424412.1"/>
</dbReference>
<dbReference type="Pfam" id="PF02493">
    <property type="entry name" value="MORN"/>
    <property type="match status" value="8"/>
</dbReference>
<dbReference type="eggNOG" id="KOG0229">
    <property type="taxonomic scope" value="Eukaryota"/>
</dbReference>
<protein>
    <recommendedName>
        <fullName evidence="4">MORN repeat protein</fullName>
    </recommendedName>
</protein>
<evidence type="ECO:0000313" key="3">
    <source>
        <dbReference type="Proteomes" id="UP000000600"/>
    </source>
</evidence>
<dbReference type="GeneID" id="5010233"/>
<dbReference type="Gene3D" id="2.20.110.10">
    <property type="entry name" value="Histone H3 K4-specific methyltransferase SET7/9 N-terminal domain"/>
    <property type="match status" value="5"/>
</dbReference>
<gene>
    <name evidence="2" type="ORF">GSPATT00028084001</name>
</gene>